<keyword evidence="2" id="KW-1133">Transmembrane helix</keyword>
<evidence type="ECO:0000256" key="2">
    <source>
        <dbReference type="SAM" id="Phobius"/>
    </source>
</evidence>
<sequence>MLDVCLRCQIQADHLPGRATCPRCGGNLVVLDAQTRRAVQVAAPAQAPPRPPAPMPPTPMPPTPMPGARRAAPARTPLRWVAHRPLNTLPPTRPPRAVRESRTPRYTYLPLWGLHDVVPAPESDAVAAPDPGRRLRWALQIVWPILAVAAGLQLLRYALLMLNRSHPIPYWLDLAVVWLLLFAGAAATGAAIWALVLFARWLVAARESAYAAVAARDPRRRWLVIAGAVTPFVNVVTAPFLLLEAAAAVGADQAQRVRPAINRVAVAWALVSGVGLIALGYRIAAWSSGSIQVGADAMMAALLTFVASALFAVWVRPRLAGLVVTDAAPAPQTRRLVVAA</sequence>
<proteinExistence type="predicted"/>
<gene>
    <name evidence="4" type="ORF">ACFFJD_15075</name>
</gene>
<evidence type="ECO:0000313" key="4">
    <source>
        <dbReference type="EMBL" id="MFC0316171.1"/>
    </source>
</evidence>
<feature type="domain" description="DUF4328" evidence="3">
    <location>
        <begin position="178"/>
        <end position="313"/>
    </location>
</feature>
<protein>
    <submittedName>
        <fullName evidence="4">DUF4328 domain-containing protein</fullName>
    </submittedName>
</protein>
<comment type="caution">
    <text evidence="4">The sequence shown here is derived from an EMBL/GenBank/DDBJ whole genome shotgun (WGS) entry which is preliminary data.</text>
</comment>
<keyword evidence="2" id="KW-0812">Transmembrane</keyword>
<evidence type="ECO:0000256" key="1">
    <source>
        <dbReference type="SAM" id="MobiDB-lite"/>
    </source>
</evidence>
<evidence type="ECO:0000313" key="5">
    <source>
        <dbReference type="Proteomes" id="UP001589783"/>
    </source>
</evidence>
<dbReference type="Pfam" id="PF14219">
    <property type="entry name" value="DUF4328"/>
    <property type="match status" value="1"/>
</dbReference>
<dbReference type="RefSeq" id="WP_382365598.1">
    <property type="nucleotide sequence ID" value="NZ_JBHLWV010000027.1"/>
</dbReference>
<evidence type="ECO:0000259" key="3">
    <source>
        <dbReference type="Pfam" id="PF14219"/>
    </source>
</evidence>
<feature type="region of interest" description="Disordered" evidence="1">
    <location>
        <begin position="42"/>
        <end position="70"/>
    </location>
</feature>
<feature type="compositionally biased region" description="Pro residues" evidence="1">
    <location>
        <begin position="46"/>
        <end position="65"/>
    </location>
</feature>
<feature type="transmembrane region" description="Helical" evidence="2">
    <location>
        <begin position="175"/>
        <end position="202"/>
    </location>
</feature>
<dbReference type="InterPro" id="IPR025565">
    <property type="entry name" value="DUF4328"/>
</dbReference>
<organism evidence="4 5">
    <name type="scientific">Gordonia phosphorivorans</name>
    <dbReference type="NCBI Taxonomy" id="1056982"/>
    <lineage>
        <taxon>Bacteria</taxon>
        <taxon>Bacillati</taxon>
        <taxon>Actinomycetota</taxon>
        <taxon>Actinomycetes</taxon>
        <taxon>Mycobacteriales</taxon>
        <taxon>Gordoniaceae</taxon>
        <taxon>Gordonia</taxon>
    </lineage>
</organism>
<feature type="transmembrane region" description="Helical" evidence="2">
    <location>
        <begin position="263"/>
        <end position="281"/>
    </location>
</feature>
<accession>A0ABV6HBA5</accession>
<reference evidence="4 5" key="1">
    <citation type="submission" date="2024-09" db="EMBL/GenBank/DDBJ databases">
        <authorList>
            <person name="Sun Q."/>
            <person name="Mori K."/>
        </authorList>
    </citation>
    <scope>NUCLEOTIDE SEQUENCE [LARGE SCALE GENOMIC DNA]</scope>
    <source>
        <strain evidence="4 5">CCM 7957</strain>
    </source>
</reference>
<keyword evidence="5" id="KW-1185">Reference proteome</keyword>
<feature type="transmembrane region" description="Helical" evidence="2">
    <location>
        <begin position="137"/>
        <end position="155"/>
    </location>
</feature>
<name>A0ABV6HBA5_9ACTN</name>
<feature type="transmembrane region" description="Helical" evidence="2">
    <location>
        <begin position="293"/>
        <end position="315"/>
    </location>
</feature>
<dbReference type="Proteomes" id="UP001589783">
    <property type="component" value="Unassembled WGS sequence"/>
</dbReference>
<keyword evidence="2" id="KW-0472">Membrane</keyword>
<feature type="transmembrane region" description="Helical" evidence="2">
    <location>
        <begin position="222"/>
        <end position="243"/>
    </location>
</feature>
<dbReference type="EMBL" id="JBHLWV010000027">
    <property type="protein sequence ID" value="MFC0316171.1"/>
    <property type="molecule type" value="Genomic_DNA"/>
</dbReference>